<dbReference type="Proteomes" id="UP001164929">
    <property type="component" value="Chromosome 1"/>
</dbReference>
<accession>A0AAD6RIF8</accession>
<name>A0AAD6RIF8_9ROSI</name>
<gene>
    <name evidence="1" type="ORF">NC653_000377</name>
</gene>
<dbReference type="AlphaFoldDB" id="A0AAD6RIF8"/>
<keyword evidence="2" id="KW-1185">Reference proteome</keyword>
<organism evidence="1 2">
    <name type="scientific">Populus alba x Populus x berolinensis</name>
    <dbReference type="NCBI Taxonomy" id="444605"/>
    <lineage>
        <taxon>Eukaryota</taxon>
        <taxon>Viridiplantae</taxon>
        <taxon>Streptophyta</taxon>
        <taxon>Embryophyta</taxon>
        <taxon>Tracheophyta</taxon>
        <taxon>Spermatophyta</taxon>
        <taxon>Magnoliopsida</taxon>
        <taxon>eudicotyledons</taxon>
        <taxon>Gunneridae</taxon>
        <taxon>Pentapetalae</taxon>
        <taxon>rosids</taxon>
        <taxon>fabids</taxon>
        <taxon>Malpighiales</taxon>
        <taxon>Salicaceae</taxon>
        <taxon>Saliceae</taxon>
        <taxon>Populus</taxon>
    </lineage>
</organism>
<dbReference type="EMBL" id="JAQIZT010000001">
    <property type="protein sequence ID" value="KAJ7009658.1"/>
    <property type="molecule type" value="Genomic_DNA"/>
</dbReference>
<evidence type="ECO:0000313" key="2">
    <source>
        <dbReference type="Proteomes" id="UP001164929"/>
    </source>
</evidence>
<protein>
    <submittedName>
        <fullName evidence="1">Uncharacterized protein</fullName>
    </submittedName>
</protein>
<reference evidence="1 2" key="1">
    <citation type="journal article" date="2023" name="Mol. Ecol. Resour.">
        <title>Chromosome-level genome assembly of a triploid poplar Populus alba 'Berolinensis'.</title>
        <authorList>
            <person name="Chen S."/>
            <person name="Yu Y."/>
            <person name="Wang X."/>
            <person name="Wang S."/>
            <person name="Zhang T."/>
            <person name="Zhou Y."/>
            <person name="He R."/>
            <person name="Meng N."/>
            <person name="Wang Y."/>
            <person name="Liu W."/>
            <person name="Liu Z."/>
            <person name="Liu J."/>
            <person name="Guo Q."/>
            <person name="Huang H."/>
            <person name="Sederoff R.R."/>
            <person name="Wang G."/>
            <person name="Qu G."/>
            <person name="Chen S."/>
        </authorList>
    </citation>
    <scope>NUCLEOTIDE SEQUENCE [LARGE SCALE GENOMIC DNA]</scope>
    <source>
        <strain evidence="1">SC-2020</strain>
    </source>
</reference>
<sequence length="55" mass="6487">MISCQARKLMEAANLQHLVKSIQKYQDMLKFMNNRTSFALTRPRTLNLIFDLTLE</sequence>
<comment type="caution">
    <text evidence="1">The sequence shown here is derived from an EMBL/GenBank/DDBJ whole genome shotgun (WGS) entry which is preliminary data.</text>
</comment>
<evidence type="ECO:0000313" key="1">
    <source>
        <dbReference type="EMBL" id="KAJ7009658.1"/>
    </source>
</evidence>
<proteinExistence type="predicted"/>